<gene>
    <name evidence="8" type="ORF">GCM10022407_39200</name>
</gene>
<organism evidence="8 9">
    <name type="scientific">Hymenobacter antarcticus</name>
    <dbReference type="NCBI Taxonomy" id="486270"/>
    <lineage>
        <taxon>Bacteria</taxon>
        <taxon>Pseudomonadati</taxon>
        <taxon>Bacteroidota</taxon>
        <taxon>Cytophagia</taxon>
        <taxon>Cytophagales</taxon>
        <taxon>Hymenobacteraceae</taxon>
        <taxon>Hymenobacter</taxon>
    </lineage>
</organism>
<sequence length="359" mass="40777">MKLATYRFRLKDSSGRNRLRKLGFAVNDIWNYSNETTAYQWSFRRQLLSAFDLHKLTAGVGKELGLHSQTVQAVVDEYAKCGKQFKRSKLHWRSRKRSLGWVPFKAVGVKVEADTVTYGGHTFRFWNTRPLPGKVRCGSFCEDAQGRWYVHFVCEDPTPERVPTGKEAGIDLGLKTLATLSDGVELSRENLTRKFEVKLASAQRARKKKQVTRIHAKIKNKRKDWNHKATTRLTNEYDVLVVGNVSPSKLKKTKMAKSVSDAGWADFKTMLAYKAIRLGVVYKEVNESFSTVTCAACSERSGPRGLRALGVRTWRCSSCGTCHDRDRNAAVNILRSARDIVRRREFPCLYAGEDVKACK</sequence>
<evidence type="ECO:0000313" key="9">
    <source>
        <dbReference type="Proteomes" id="UP001501556"/>
    </source>
</evidence>
<keyword evidence="8" id="KW-0378">Hydrolase</keyword>
<keyword evidence="8" id="KW-0540">Nuclease</keyword>
<feature type="domain" description="Cas12f1-like TNB" evidence="7">
    <location>
        <begin position="264"/>
        <end position="333"/>
    </location>
</feature>
<keyword evidence="3" id="KW-0815">Transposition</keyword>
<comment type="similarity">
    <text evidence="2">In the N-terminal section; belongs to the transposase 2 family.</text>
</comment>
<evidence type="ECO:0000259" key="7">
    <source>
        <dbReference type="Pfam" id="PF07282"/>
    </source>
</evidence>
<protein>
    <submittedName>
        <fullName evidence="8">RNA-guided endonuclease TnpB family protein</fullName>
    </submittedName>
</protein>
<dbReference type="Proteomes" id="UP001501556">
    <property type="component" value="Unassembled WGS sequence"/>
</dbReference>
<keyword evidence="8" id="KW-0255">Endonuclease</keyword>
<dbReference type="NCBIfam" id="NF040570">
    <property type="entry name" value="guided_TnpB"/>
    <property type="match status" value="1"/>
</dbReference>
<dbReference type="PANTHER" id="PTHR30405:SF25">
    <property type="entry name" value="RNA-GUIDED DNA ENDONUCLEASE INSQ-RELATED"/>
    <property type="match status" value="1"/>
</dbReference>
<dbReference type="InterPro" id="IPR001959">
    <property type="entry name" value="Transposase"/>
</dbReference>
<keyword evidence="9" id="KW-1185">Reference proteome</keyword>
<evidence type="ECO:0000256" key="1">
    <source>
        <dbReference type="ARBA" id="ARBA00008761"/>
    </source>
</evidence>
<keyword evidence="5" id="KW-0233">DNA recombination</keyword>
<proteinExistence type="inferred from homology"/>
<reference evidence="9" key="1">
    <citation type="journal article" date="2019" name="Int. J. Syst. Evol. Microbiol.">
        <title>The Global Catalogue of Microorganisms (GCM) 10K type strain sequencing project: providing services to taxonomists for standard genome sequencing and annotation.</title>
        <authorList>
            <consortium name="The Broad Institute Genomics Platform"/>
            <consortium name="The Broad Institute Genome Sequencing Center for Infectious Disease"/>
            <person name="Wu L."/>
            <person name="Ma J."/>
        </authorList>
    </citation>
    <scope>NUCLEOTIDE SEQUENCE [LARGE SCALE GENOMIC DNA]</scope>
    <source>
        <strain evidence="9">JCM 17217</strain>
    </source>
</reference>
<evidence type="ECO:0000256" key="3">
    <source>
        <dbReference type="ARBA" id="ARBA00022578"/>
    </source>
</evidence>
<accession>A0ABP7R0N8</accession>
<name>A0ABP7R0N8_9BACT</name>
<dbReference type="GO" id="GO:0004519">
    <property type="term" value="F:endonuclease activity"/>
    <property type="evidence" value="ECO:0007669"/>
    <property type="project" value="UniProtKB-KW"/>
</dbReference>
<evidence type="ECO:0000256" key="2">
    <source>
        <dbReference type="ARBA" id="ARBA00011044"/>
    </source>
</evidence>
<dbReference type="PANTHER" id="PTHR30405">
    <property type="entry name" value="TRANSPOSASE"/>
    <property type="match status" value="1"/>
</dbReference>
<evidence type="ECO:0000256" key="5">
    <source>
        <dbReference type="ARBA" id="ARBA00023172"/>
    </source>
</evidence>
<comment type="caution">
    <text evidence="8">The sequence shown here is derived from an EMBL/GenBank/DDBJ whole genome shotgun (WGS) entry which is preliminary data.</text>
</comment>
<dbReference type="NCBIfam" id="TIGR01766">
    <property type="entry name" value="IS200/IS605 family accessory protein TnpB-like domain"/>
    <property type="match status" value="1"/>
</dbReference>
<evidence type="ECO:0000259" key="6">
    <source>
        <dbReference type="Pfam" id="PF01385"/>
    </source>
</evidence>
<keyword evidence="4" id="KW-0238">DNA-binding</keyword>
<feature type="domain" description="Probable transposase IS891/IS1136/IS1341" evidence="6">
    <location>
        <begin position="151"/>
        <end position="251"/>
    </location>
</feature>
<dbReference type="Pfam" id="PF07282">
    <property type="entry name" value="Cas12f1-like_TNB"/>
    <property type="match status" value="1"/>
</dbReference>
<dbReference type="RefSeq" id="WP_345127173.1">
    <property type="nucleotide sequence ID" value="NZ_BAABDI010000041.1"/>
</dbReference>
<comment type="similarity">
    <text evidence="1">In the C-terminal section; belongs to the transposase 35 family.</text>
</comment>
<evidence type="ECO:0000313" key="8">
    <source>
        <dbReference type="EMBL" id="GAA3990878.1"/>
    </source>
</evidence>
<dbReference type="InterPro" id="IPR051399">
    <property type="entry name" value="RNA-guided_DNA_endo/Transpos"/>
</dbReference>
<dbReference type="EMBL" id="BAABDI010000041">
    <property type="protein sequence ID" value="GAA3990878.1"/>
    <property type="molecule type" value="Genomic_DNA"/>
</dbReference>
<evidence type="ECO:0000256" key="4">
    <source>
        <dbReference type="ARBA" id="ARBA00023125"/>
    </source>
</evidence>
<dbReference type="InterPro" id="IPR010095">
    <property type="entry name" value="Cas12f1-like_TNB"/>
</dbReference>
<dbReference type="Pfam" id="PF01385">
    <property type="entry name" value="OrfB_IS605"/>
    <property type="match status" value="1"/>
</dbReference>